<feature type="repeat" description="ANK" evidence="12">
    <location>
        <begin position="220"/>
        <end position="252"/>
    </location>
</feature>
<dbReference type="PANTHER" id="PTHR24161">
    <property type="entry name" value="ANK_REP_REGION DOMAIN-CONTAINING PROTEIN-RELATED"/>
    <property type="match status" value="1"/>
</dbReference>
<evidence type="ECO:0000256" key="2">
    <source>
        <dbReference type="ARBA" id="ARBA00004175"/>
    </source>
</evidence>
<evidence type="ECO:0000259" key="15">
    <source>
        <dbReference type="Pfam" id="PF01529"/>
    </source>
</evidence>
<keyword evidence="11" id="KW-1053">Target membrane</keyword>
<keyword evidence="9 12" id="KW-0040">ANK repeat</keyword>
<feature type="repeat" description="ANK" evidence="12">
    <location>
        <begin position="119"/>
        <end position="151"/>
    </location>
</feature>
<dbReference type="Proteomes" id="UP000694941">
    <property type="component" value="Unplaced"/>
</dbReference>
<keyword evidence="7 13" id="KW-1133">Transmembrane helix</keyword>
<comment type="similarity">
    <text evidence="13">Belongs to the DHHC palmitoyltransferase family.</text>
</comment>
<sequence length="629" mass="72602">MADEKDPSCAPVYYTGGGICNQDEGGKPATQKVRRHSADSSPEPAVASGEDYGTFDIVKATQYGILERCRAIVEGGFDVNQRDSENVTLLHWASINNRREIVRYYISKGAVIDAVGGELQSTPLHWATRQGHLPMVVLLMQHGGDPSLLDGEGCSCLHLAAQFAHTAIVAYLIAKGQDINMVDRNGMTPLMWAAYRVTTNDPTRLLLTMGASLTMTDRYHQNTPLHWAVFARNQNAVSLLLKAGANIFAKNAQGDTPRMMALRLKATWMAKRIQEAEAEKELTHKHFFIRLFKDKTVRYWSMLGCPFIVFYMIGAILDCDETYLVKLGILFILCCAICFTGRLMFDDRALNVLPMAVYLSTKFWMYITWFTYFWPYVGYFWITSLFMSVTFLLFYCFWKSWRADPGLIHSDMQEKERTIIELAERDGFDPQWFCSTCLIRRPLRSKHCSICNRCIARFDHHCPWVGNCIGSGNHRYFVGYLFFLLIMICWCLYGCFSYWSSSVSWYNVSFSNYLWQISSLSGWVFWIASNALLHCVWVACLLVCQLYQVMWLAMTTNERMNCTRYPHFKRNKNGHIVSPFHQGVWQNLVDFFEWRCFGMLKPDSKDWRQVFEVDQSDERHCLIQEGQFV</sequence>
<dbReference type="PROSITE" id="PS50216">
    <property type="entry name" value="DHHC"/>
    <property type="match status" value="1"/>
</dbReference>
<dbReference type="InterPro" id="IPR001594">
    <property type="entry name" value="Palmitoyltrfase_DHHC"/>
</dbReference>
<dbReference type="PROSITE" id="PS50297">
    <property type="entry name" value="ANK_REP_REGION"/>
    <property type="match status" value="4"/>
</dbReference>
<keyword evidence="4" id="KW-1052">Target cell membrane</keyword>
<evidence type="ECO:0000256" key="12">
    <source>
        <dbReference type="PROSITE-ProRule" id="PRU00023"/>
    </source>
</evidence>
<dbReference type="Gene3D" id="1.25.40.20">
    <property type="entry name" value="Ankyrin repeat-containing domain"/>
    <property type="match status" value="1"/>
</dbReference>
<evidence type="ECO:0000256" key="13">
    <source>
        <dbReference type="RuleBase" id="RU079119"/>
    </source>
</evidence>
<evidence type="ECO:0000313" key="18">
    <source>
        <dbReference type="RefSeq" id="XP_022243429.1"/>
    </source>
</evidence>
<comment type="subcellular location">
    <subcellularLocation>
        <location evidence="1">Membrane</location>
        <topology evidence="1">Multi-pass membrane protein</topology>
    </subcellularLocation>
    <subcellularLocation>
        <location evidence="2">Target cell membrane</location>
    </subcellularLocation>
</comment>
<keyword evidence="8" id="KW-0638">Presynaptic neurotoxin</keyword>
<comment type="domain">
    <text evidence="13">The DHHC domain is required for palmitoyltransferase activity.</text>
</comment>
<evidence type="ECO:0000256" key="7">
    <source>
        <dbReference type="ARBA" id="ARBA00022989"/>
    </source>
</evidence>
<keyword evidence="8" id="KW-0528">Neurotoxin</keyword>
<evidence type="ECO:0000256" key="10">
    <source>
        <dbReference type="ARBA" id="ARBA00023136"/>
    </source>
</evidence>
<keyword evidence="10 13" id="KW-0472">Membrane</keyword>
<accession>A0ABM1B732</accession>
<dbReference type="RefSeq" id="XP_013776131.2">
    <property type="nucleotide sequence ID" value="XM_013920677.2"/>
</dbReference>
<evidence type="ECO:0000256" key="9">
    <source>
        <dbReference type="ARBA" id="ARBA00023043"/>
    </source>
</evidence>
<evidence type="ECO:0000256" key="6">
    <source>
        <dbReference type="ARBA" id="ARBA00022737"/>
    </source>
</evidence>
<evidence type="ECO:0000256" key="3">
    <source>
        <dbReference type="ARBA" id="ARBA00022483"/>
    </source>
</evidence>
<keyword evidence="6" id="KW-0677">Repeat</keyword>
<dbReference type="RefSeq" id="XP_022243429.1">
    <property type="nucleotide sequence ID" value="XM_022387721.1"/>
</dbReference>
<evidence type="ECO:0000256" key="11">
    <source>
        <dbReference type="ARBA" id="ARBA00023298"/>
    </source>
</evidence>
<feature type="transmembrane region" description="Helical" evidence="13">
    <location>
        <begin position="299"/>
        <end position="317"/>
    </location>
</feature>
<feature type="domain" description="Palmitoyltransferase DHHC" evidence="15">
    <location>
        <begin position="430"/>
        <end position="562"/>
    </location>
</feature>
<dbReference type="Pfam" id="PF01529">
    <property type="entry name" value="DHHC"/>
    <property type="match status" value="1"/>
</dbReference>
<dbReference type="EC" id="2.3.1.225" evidence="13"/>
<keyword evidence="13" id="KW-0012">Acyltransferase</keyword>
<dbReference type="PROSITE" id="PS50088">
    <property type="entry name" value="ANK_REPEAT"/>
    <property type="match status" value="5"/>
</dbReference>
<dbReference type="Pfam" id="PF12796">
    <property type="entry name" value="Ank_2"/>
    <property type="match status" value="1"/>
</dbReference>
<evidence type="ECO:0000256" key="14">
    <source>
        <dbReference type="SAM" id="MobiDB-lite"/>
    </source>
</evidence>
<keyword evidence="3" id="KW-0268">Exocytosis</keyword>
<dbReference type="InterPro" id="IPR002110">
    <property type="entry name" value="Ankyrin_rpt"/>
</dbReference>
<dbReference type="SUPFAM" id="SSF48403">
    <property type="entry name" value="Ankyrin repeat"/>
    <property type="match status" value="1"/>
</dbReference>
<keyword evidence="13" id="KW-0808">Transferase</keyword>
<evidence type="ECO:0000256" key="1">
    <source>
        <dbReference type="ARBA" id="ARBA00004141"/>
    </source>
</evidence>
<keyword evidence="8" id="KW-0800">Toxin</keyword>
<feature type="repeat" description="ANK" evidence="12">
    <location>
        <begin position="152"/>
        <end position="184"/>
    </location>
</feature>
<gene>
    <name evidence="17 18" type="primary">LOC106460920</name>
</gene>
<comment type="catalytic activity">
    <reaction evidence="13">
        <text>L-cysteinyl-[protein] + hexadecanoyl-CoA = S-hexadecanoyl-L-cysteinyl-[protein] + CoA</text>
        <dbReference type="Rhea" id="RHEA:36683"/>
        <dbReference type="Rhea" id="RHEA-COMP:10131"/>
        <dbReference type="Rhea" id="RHEA-COMP:11032"/>
        <dbReference type="ChEBI" id="CHEBI:29950"/>
        <dbReference type="ChEBI" id="CHEBI:57287"/>
        <dbReference type="ChEBI" id="CHEBI:57379"/>
        <dbReference type="ChEBI" id="CHEBI:74151"/>
        <dbReference type="EC" id="2.3.1.225"/>
    </reaction>
</comment>
<dbReference type="SMART" id="SM00248">
    <property type="entry name" value="ANK"/>
    <property type="match status" value="5"/>
</dbReference>
<feature type="transmembrane region" description="Helical" evidence="13">
    <location>
        <begin position="520"/>
        <end position="544"/>
    </location>
</feature>
<evidence type="ECO:0000256" key="4">
    <source>
        <dbReference type="ARBA" id="ARBA00022537"/>
    </source>
</evidence>
<feature type="repeat" description="ANK" evidence="12">
    <location>
        <begin position="185"/>
        <end position="218"/>
    </location>
</feature>
<dbReference type="Pfam" id="PF13606">
    <property type="entry name" value="Ank_3"/>
    <property type="match status" value="1"/>
</dbReference>
<reference evidence="17 18" key="1">
    <citation type="submission" date="2025-05" db="UniProtKB">
        <authorList>
            <consortium name="RefSeq"/>
        </authorList>
    </citation>
    <scope>IDENTIFICATION</scope>
    <source>
        <tissue evidence="17 18">Muscle</tissue>
    </source>
</reference>
<proteinExistence type="inferred from homology"/>
<feature type="transmembrane region" description="Helical" evidence="13">
    <location>
        <begin position="477"/>
        <end position="500"/>
    </location>
</feature>
<evidence type="ECO:0000256" key="8">
    <source>
        <dbReference type="ARBA" id="ARBA00023028"/>
    </source>
</evidence>
<feature type="transmembrane region" description="Helical" evidence="13">
    <location>
        <begin position="378"/>
        <end position="398"/>
    </location>
</feature>
<dbReference type="Pfam" id="PF00023">
    <property type="entry name" value="Ank"/>
    <property type="match status" value="1"/>
</dbReference>
<dbReference type="PANTHER" id="PTHR24161:SF85">
    <property type="entry name" value="PALMITOYLTRANSFERASE HIP14"/>
    <property type="match status" value="1"/>
</dbReference>
<feature type="transmembrane region" description="Helical" evidence="13">
    <location>
        <begin position="323"/>
        <end position="345"/>
    </location>
</feature>
<dbReference type="InterPro" id="IPR036770">
    <property type="entry name" value="Ankyrin_rpt-contain_sf"/>
</dbReference>
<protein>
    <recommendedName>
        <fullName evidence="13">Palmitoyltransferase</fullName>
        <ecNumber evidence="13">2.3.1.225</ecNumber>
    </recommendedName>
</protein>
<evidence type="ECO:0000313" key="17">
    <source>
        <dbReference type="RefSeq" id="XP_013776131.2"/>
    </source>
</evidence>
<name>A0ABM1B732_LIMPO</name>
<feature type="region of interest" description="Disordered" evidence="14">
    <location>
        <begin position="15"/>
        <end position="48"/>
    </location>
</feature>
<organism evidence="16 17">
    <name type="scientific">Limulus polyphemus</name>
    <name type="common">Atlantic horseshoe crab</name>
    <dbReference type="NCBI Taxonomy" id="6850"/>
    <lineage>
        <taxon>Eukaryota</taxon>
        <taxon>Metazoa</taxon>
        <taxon>Ecdysozoa</taxon>
        <taxon>Arthropoda</taxon>
        <taxon>Chelicerata</taxon>
        <taxon>Merostomata</taxon>
        <taxon>Xiphosura</taxon>
        <taxon>Limulidae</taxon>
        <taxon>Limulus</taxon>
    </lineage>
</organism>
<evidence type="ECO:0000313" key="16">
    <source>
        <dbReference type="Proteomes" id="UP000694941"/>
    </source>
</evidence>
<evidence type="ECO:0000256" key="5">
    <source>
        <dbReference type="ARBA" id="ARBA00022692"/>
    </source>
</evidence>
<dbReference type="GeneID" id="106460920"/>
<keyword evidence="5 13" id="KW-0812">Transmembrane</keyword>
<feature type="repeat" description="ANK" evidence="12">
    <location>
        <begin position="85"/>
        <end position="117"/>
    </location>
</feature>
<keyword evidence="16" id="KW-1185">Reference proteome</keyword>